<feature type="region of interest" description="Disordered" evidence="1">
    <location>
        <begin position="43"/>
        <end position="66"/>
    </location>
</feature>
<dbReference type="AlphaFoldDB" id="A0A0D2NK73"/>
<evidence type="ECO:0000313" key="2">
    <source>
        <dbReference type="EMBL" id="KJA19289.1"/>
    </source>
</evidence>
<reference evidence="3" key="1">
    <citation type="submission" date="2014-04" db="EMBL/GenBank/DDBJ databases">
        <title>Evolutionary Origins and Diversification of the Mycorrhizal Mutualists.</title>
        <authorList>
            <consortium name="DOE Joint Genome Institute"/>
            <consortium name="Mycorrhizal Genomics Consortium"/>
            <person name="Kohler A."/>
            <person name="Kuo A."/>
            <person name="Nagy L.G."/>
            <person name="Floudas D."/>
            <person name="Copeland A."/>
            <person name="Barry K.W."/>
            <person name="Cichocki N."/>
            <person name="Veneault-Fourrey C."/>
            <person name="LaButti K."/>
            <person name="Lindquist E.A."/>
            <person name="Lipzen A."/>
            <person name="Lundell T."/>
            <person name="Morin E."/>
            <person name="Murat C."/>
            <person name="Riley R."/>
            <person name="Ohm R."/>
            <person name="Sun H."/>
            <person name="Tunlid A."/>
            <person name="Henrissat B."/>
            <person name="Grigoriev I.V."/>
            <person name="Hibbett D.S."/>
            <person name="Martin F."/>
        </authorList>
    </citation>
    <scope>NUCLEOTIDE SEQUENCE [LARGE SCALE GENOMIC DNA]</scope>
    <source>
        <strain evidence="3">FD-334 SS-4</strain>
    </source>
</reference>
<accession>A0A0D2NK73</accession>
<evidence type="ECO:0000256" key="1">
    <source>
        <dbReference type="SAM" id="MobiDB-lite"/>
    </source>
</evidence>
<dbReference type="Proteomes" id="UP000054270">
    <property type="component" value="Unassembled WGS sequence"/>
</dbReference>
<evidence type="ECO:0000313" key="3">
    <source>
        <dbReference type="Proteomes" id="UP000054270"/>
    </source>
</evidence>
<organism evidence="2 3">
    <name type="scientific">Hypholoma sublateritium (strain FD-334 SS-4)</name>
    <dbReference type="NCBI Taxonomy" id="945553"/>
    <lineage>
        <taxon>Eukaryota</taxon>
        <taxon>Fungi</taxon>
        <taxon>Dikarya</taxon>
        <taxon>Basidiomycota</taxon>
        <taxon>Agaricomycotina</taxon>
        <taxon>Agaricomycetes</taxon>
        <taxon>Agaricomycetidae</taxon>
        <taxon>Agaricales</taxon>
        <taxon>Agaricineae</taxon>
        <taxon>Strophariaceae</taxon>
        <taxon>Hypholoma</taxon>
    </lineage>
</organism>
<sequence>MGRQSLVLAGGALIMQRSRPHARGHTVQQKGRGHAHHQLVDALRAIAGETNGGTPSGQGQEPVGPSAPLFHYPLSRYIRGRTPSAREAIASSAQRLLAWLSKTSMPRRIGRRRKRRLSTETTRAPVLAAPPPFAY</sequence>
<dbReference type="EMBL" id="KN817579">
    <property type="protein sequence ID" value="KJA19289.1"/>
    <property type="molecule type" value="Genomic_DNA"/>
</dbReference>
<keyword evidence="3" id="KW-1185">Reference proteome</keyword>
<protein>
    <submittedName>
        <fullName evidence="2">Uncharacterized protein</fullName>
    </submittedName>
</protein>
<name>A0A0D2NK73_HYPSF</name>
<proteinExistence type="predicted"/>
<gene>
    <name evidence="2" type="ORF">HYPSUDRAFT_204690</name>
</gene>